<sequence>MNPTSSIDPHSSAMSQKTKKKRIRNWTAEDRAVHRDFEKSRREAFSESLTELTELLPTLKPEPRPSKHAIVDASIAYHRAQHARYLQATQAVQSLMTERDDLLREAGRSRYVRDAGGKLPVVDPLAEDQDSSEQQPVASRHMGGSPLASDRLGQPPSTVPQVSAPVFRDQGPDTQVSDTLETGVGVVDLPEWAWDRPPKVSHQLSFPSNIADDAGLLWNQHQVISTTTPPQDVDPSRDIGPSHLVDNSALFWTQQVGMLNDTPPRDDGVHYESPETTIWPLQHLSLNVLPEEAHQATMDQMQQSTISFSSDPKSLSISMGQIAGNDLENPSATMC</sequence>
<protein>
    <recommendedName>
        <fullName evidence="2">BHLH domain-containing protein</fullName>
    </recommendedName>
</protein>
<reference evidence="3" key="2">
    <citation type="submission" date="2023-01" db="EMBL/GenBank/DDBJ databases">
        <authorList>
            <person name="Petersen C."/>
        </authorList>
    </citation>
    <scope>NUCLEOTIDE SEQUENCE</scope>
    <source>
        <strain evidence="3">IBT 15450</strain>
    </source>
</reference>
<feature type="region of interest" description="Disordered" evidence="1">
    <location>
        <begin position="119"/>
        <end position="178"/>
    </location>
</feature>
<evidence type="ECO:0000256" key="1">
    <source>
        <dbReference type="SAM" id="MobiDB-lite"/>
    </source>
</evidence>
<accession>A0AAD6IJV8</accession>
<reference evidence="3" key="1">
    <citation type="journal article" date="2023" name="IMA Fungus">
        <title>Comparative genomic study of the Penicillium genus elucidates a diverse pangenome and 15 lateral gene transfer events.</title>
        <authorList>
            <person name="Petersen C."/>
            <person name="Sorensen T."/>
            <person name="Nielsen M.R."/>
            <person name="Sondergaard T.E."/>
            <person name="Sorensen J.L."/>
            <person name="Fitzpatrick D.A."/>
            <person name="Frisvad J.C."/>
            <person name="Nielsen K.L."/>
        </authorList>
    </citation>
    <scope>NUCLEOTIDE SEQUENCE</scope>
    <source>
        <strain evidence="3">IBT 15450</strain>
    </source>
</reference>
<dbReference type="InterPro" id="IPR011598">
    <property type="entry name" value="bHLH_dom"/>
</dbReference>
<proteinExistence type="predicted"/>
<dbReference type="InterPro" id="IPR036638">
    <property type="entry name" value="HLH_DNA-bd_sf"/>
</dbReference>
<dbReference type="Gene3D" id="4.10.280.10">
    <property type="entry name" value="Helix-loop-helix DNA-binding domain"/>
    <property type="match status" value="1"/>
</dbReference>
<feature type="compositionally biased region" description="Polar residues" evidence="1">
    <location>
        <begin position="1"/>
        <end position="16"/>
    </location>
</feature>
<dbReference type="SUPFAM" id="SSF47459">
    <property type="entry name" value="HLH, helix-loop-helix DNA-binding domain"/>
    <property type="match status" value="1"/>
</dbReference>
<organism evidence="3 4">
    <name type="scientific">Penicillium canescens</name>
    <dbReference type="NCBI Taxonomy" id="5083"/>
    <lineage>
        <taxon>Eukaryota</taxon>
        <taxon>Fungi</taxon>
        <taxon>Dikarya</taxon>
        <taxon>Ascomycota</taxon>
        <taxon>Pezizomycotina</taxon>
        <taxon>Eurotiomycetes</taxon>
        <taxon>Eurotiomycetidae</taxon>
        <taxon>Eurotiales</taxon>
        <taxon>Aspergillaceae</taxon>
        <taxon>Penicillium</taxon>
    </lineage>
</organism>
<gene>
    <name evidence="3" type="ORF">N7460_002127</name>
</gene>
<evidence type="ECO:0000313" key="3">
    <source>
        <dbReference type="EMBL" id="KAJ6051593.1"/>
    </source>
</evidence>
<name>A0AAD6IJV8_PENCN</name>
<dbReference type="CDD" id="cd00083">
    <property type="entry name" value="bHLH_SF"/>
    <property type="match status" value="1"/>
</dbReference>
<dbReference type="AlphaFoldDB" id="A0AAD6IJV8"/>
<dbReference type="PROSITE" id="PS50888">
    <property type="entry name" value="BHLH"/>
    <property type="match status" value="1"/>
</dbReference>
<feature type="region of interest" description="Disordered" evidence="1">
    <location>
        <begin position="1"/>
        <end position="28"/>
    </location>
</feature>
<dbReference type="Pfam" id="PF00010">
    <property type="entry name" value="HLH"/>
    <property type="match status" value="1"/>
</dbReference>
<evidence type="ECO:0000259" key="2">
    <source>
        <dbReference type="PROSITE" id="PS50888"/>
    </source>
</evidence>
<evidence type="ECO:0000313" key="4">
    <source>
        <dbReference type="Proteomes" id="UP001219568"/>
    </source>
</evidence>
<dbReference type="EMBL" id="JAQJZL010000002">
    <property type="protein sequence ID" value="KAJ6051593.1"/>
    <property type="molecule type" value="Genomic_DNA"/>
</dbReference>
<dbReference type="Proteomes" id="UP001219568">
    <property type="component" value="Unassembled WGS sequence"/>
</dbReference>
<comment type="caution">
    <text evidence="3">The sequence shown here is derived from an EMBL/GenBank/DDBJ whole genome shotgun (WGS) entry which is preliminary data.</text>
</comment>
<dbReference type="GO" id="GO:0046983">
    <property type="term" value="F:protein dimerization activity"/>
    <property type="evidence" value="ECO:0007669"/>
    <property type="project" value="InterPro"/>
</dbReference>
<keyword evidence="4" id="KW-1185">Reference proteome</keyword>
<feature type="domain" description="BHLH" evidence="2">
    <location>
        <begin position="29"/>
        <end position="81"/>
    </location>
</feature>